<proteinExistence type="predicted"/>
<dbReference type="EMBL" id="BMVW01000002">
    <property type="protein sequence ID" value="GGY99122.1"/>
    <property type="molecule type" value="Genomic_DNA"/>
</dbReference>
<dbReference type="SMART" id="SM00530">
    <property type="entry name" value="HTH_XRE"/>
    <property type="match status" value="2"/>
</dbReference>
<gene>
    <name evidence="3" type="ORF">GCM10010365_17270</name>
</gene>
<dbReference type="CDD" id="cd00093">
    <property type="entry name" value="HTH_XRE"/>
    <property type="match status" value="2"/>
</dbReference>
<protein>
    <recommendedName>
        <fullName evidence="2">HTH cro/C1-type domain-containing protein</fullName>
    </recommendedName>
</protein>
<dbReference type="Gene3D" id="1.10.260.40">
    <property type="entry name" value="lambda repressor-like DNA-binding domains"/>
    <property type="match status" value="2"/>
</dbReference>
<feature type="region of interest" description="Disordered" evidence="1">
    <location>
        <begin position="166"/>
        <end position="213"/>
    </location>
</feature>
<reference evidence="3" key="2">
    <citation type="submission" date="2020-09" db="EMBL/GenBank/DDBJ databases">
        <authorList>
            <person name="Sun Q."/>
            <person name="Ohkuma M."/>
        </authorList>
    </citation>
    <scope>NUCLEOTIDE SEQUENCE</scope>
    <source>
        <strain evidence="3">JCM 4815</strain>
    </source>
</reference>
<dbReference type="AlphaFoldDB" id="A0A918PCG2"/>
<comment type="caution">
    <text evidence="3">The sequence shown here is derived from an EMBL/GenBank/DDBJ whole genome shotgun (WGS) entry which is preliminary data.</text>
</comment>
<dbReference type="GO" id="GO:0003677">
    <property type="term" value="F:DNA binding"/>
    <property type="evidence" value="ECO:0007669"/>
    <property type="project" value="InterPro"/>
</dbReference>
<feature type="compositionally biased region" description="Basic and acidic residues" evidence="1">
    <location>
        <begin position="166"/>
        <end position="182"/>
    </location>
</feature>
<keyword evidence="4" id="KW-1185">Reference proteome</keyword>
<feature type="domain" description="HTH cro/C1-type" evidence="2">
    <location>
        <begin position="78"/>
        <end position="136"/>
    </location>
</feature>
<dbReference type="Proteomes" id="UP000622166">
    <property type="component" value="Unassembled WGS sequence"/>
</dbReference>
<evidence type="ECO:0000313" key="4">
    <source>
        <dbReference type="Proteomes" id="UP000622166"/>
    </source>
</evidence>
<accession>A0A918PCG2</accession>
<sequence>MEEEHTPPDEHPVTSPAVIAARVAILARQLGHPPEKVLEERALAEASGVPQYTVASLLAGRRPPPSDPEKRFVRRMAVLRDTRRKANGRMYTHEEIAEGAHMSRQQCSALLAGERRPKARHQFDLERFFQVPDGFLTATDTAALRRCLLDIELSLLRELFERHRTGDAREPRGATGPREPRGAKGPSEPEGAVRSPSAATEKPPCLCPPLPAPAERRHRREALGLRLAEVAASVGVGVDEVRAWEEGRQEPDGAVRVRYAAYLRAASGLAGLSGAP</sequence>
<reference evidence="3" key="1">
    <citation type="journal article" date="2014" name="Int. J. Syst. Evol. Microbiol.">
        <title>Complete genome sequence of Corynebacterium casei LMG S-19264T (=DSM 44701T), isolated from a smear-ripened cheese.</title>
        <authorList>
            <consortium name="US DOE Joint Genome Institute (JGI-PGF)"/>
            <person name="Walter F."/>
            <person name="Albersmeier A."/>
            <person name="Kalinowski J."/>
            <person name="Ruckert C."/>
        </authorList>
    </citation>
    <scope>NUCLEOTIDE SEQUENCE</scope>
    <source>
        <strain evidence="3">JCM 4815</strain>
    </source>
</reference>
<evidence type="ECO:0000259" key="2">
    <source>
        <dbReference type="SMART" id="SM00530"/>
    </source>
</evidence>
<evidence type="ECO:0000256" key="1">
    <source>
        <dbReference type="SAM" id="MobiDB-lite"/>
    </source>
</evidence>
<dbReference type="InterPro" id="IPR010982">
    <property type="entry name" value="Lambda_DNA-bd_dom_sf"/>
</dbReference>
<feature type="domain" description="HTH cro/C1-type" evidence="2">
    <location>
        <begin position="215"/>
        <end position="269"/>
    </location>
</feature>
<organism evidence="3 4">
    <name type="scientific">Streptomyces poonensis</name>
    <dbReference type="NCBI Taxonomy" id="68255"/>
    <lineage>
        <taxon>Bacteria</taxon>
        <taxon>Bacillati</taxon>
        <taxon>Actinomycetota</taxon>
        <taxon>Actinomycetes</taxon>
        <taxon>Kitasatosporales</taxon>
        <taxon>Streptomycetaceae</taxon>
        <taxon>Streptomyces</taxon>
    </lineage>
</organism>
<name>A0A918PCG2_9ACTN</name>
<dbReference type="InterPro" id="IPR001387">
    <property type="entry name" value="Cro/C1-type_HTH"/>
</dbReference>
<dbReference type="Pfam" id="PF01381">
    <property type="entry name" value="HTH_3"/>
    <property type="match status" value="1"/>
</dbReference>
<dbReference type="SUPFAM" id="SSF47413">
    <property type="entry name" value="lambda repressor-like DNA-binding domains"/>
    <property type="match status" value="2"/>
</dbReference>
<evidence type="ECO:0000313" key="3">
    <source>
        <dbReference type="EMBL" id="GGY99122.1"/>
    </source>
</evidence>